<dbReference type="GO" id="GO:0006508">
    <property type="term" value="P:proteolysis"/>
    <property type="evidence" value="ECO:0007669"/>
    <property type="project" value="UniProtKB-KW"/>
</dbReference>
<dbReference type="EC" id="3.4.11.1" evidence="3"/>
<evidence type="ECO:0000256" key="6">
    <source>
        <dbReference type="ARBA" id="ARBA00022801"/>
    </source>
</evidence>
<evidence type="ECO:0000313" key="8">
    <source>
        <dbReference type="EMBL" id="KAF5312317.1"/>
    </source>
</evidence>
<dbReference type="InterPro" id="IPR000819">
    <property type="entry name" value="Peptidase_M17_C"/>
</dbReference>
<keyword evidence="4" id="KW-0031">Aminopeptidase</keyword>
<accession>A0A8H5AWM7</accession>
<comment type="catalytic activity">
    <reaction evidence="1">
        <text>Release of an N-terminal amino acid, Xaa-|-Yaa-, in which Xaa is preferably Leu, but may be other amino acids including Pro although not Arg or Lys, and Yaa may be Pro. Amino acid amides and methyl esters are also readily hydrolyzed, but rates on arylamides are exceedingly low.</text>
        <dbReference type="EC" id="3.4.11.1"/>
    </reaction>
</comment>
<evidence type="ECO:0000256" key="5">
    <source>
        <dbReference type="ARBA" id="ARBA00022670"/>
    </source>
</evidence>
<keyword evidence="6" id="KW-0378">Hydrolase</keyword>
<dbReference type="CDD" id="cd00433">
    <property type="entry name" value="Peptidase_M17"/>
    <property type="match status" value="2"/>
</dbReference>
<dbReference type="EMBL" id="JAACJJ010000056">
    <property type="protein sequence ID" value="KAF5312317.1"/>
    <property type="molecule type" value="Genomic_DNA"/>
</dbReference>
<dbReference type="PANTHER" id="PTHR11963">
    <property type="entry name" value="LEUCINE AMINOPEPTIDASE-RELATED"/>
    <property type="match status" value="1"/>
</dbReference>
<evidence type="ECO:0000256" key="1">
    <source>
        <dbReference type="ARBA" id="ARBA00000135"/>
    </source>
</evidence>
<proteinExistence type="inferred from homology"/>
<dbReference type="GO" id="GO:0030145">
    <property type="term" value="F:manganese ion binding"/>
    <property type="evidence" value="ECO:0007669"/>
    <property type="project" value="InterPro"/>
</dbReference>
<dbReference type="InterPro" id="IPR023042">
    <property type="entry name" value="Peptidase_M17_leu_NH2_pept"/>
</dbReference>
<dbReference type="Gene3D" id="3.40.220.10">
    <property type="entry name" value="Leucine Aminopeptidase, subunit E, domain 1"/>
    <property type="match status" value="2"/>
</dbReference>
<evidence type="ECO:0000256" key="3">
    <source>
        <dbReference type="ARBA" id="ARBA00012565"/>
    </source>
</evidence>
<dbReference type="InterPro" id="IPR011356">
    <property type="entry name" value="Leucine_aapep/pepB"/>
</dbReference>
<reference evidence="8 9" key="1">
    <citation type="journal article" date="2020" name="ISME J.">
        <title>Uncovering the hidden diversity of litter-decomposition mechanisms in mushroom-forming fungi.</title>
        <authorList>
            <person name="Floudas D."/>
            <person name="Bentzer J."/>
            <person name="Ahren D."/>
            <person name="Johansson T."/>
            <person name="Persson P."/>
            <person name="Tunlid A."/>
        </authorList>
    </citation>
    <scope>NUCLEOTIDE SEQUENCE [LARGE SCALE GENOMIC DNA]</scope>
    <source>
        <strain evidence="8 9">CBS 101986</strain>
    </source>
</reference>
<dbReference type="AlphaFoldDB" id="A0A8H5AWM7"/>
<sequence length="1127" mass="121198">MSSAAFVIPYDHQSTAKSATGVNPAELWATTPQGDKPPKAGTTRVFYNTTPAAAVTSVVSLGDKFAAKKANDKREIVRKAVGSAVKELKGFDGVKEVTVDASADPHAAAVAANLALYNFTLKTSPPSPFNPNLTEPIAPKLTFKPAQESKEWDRGVVYAEAQNYARTLMELPANMMTPTAFCERAKKEFKGVPNVEIFVRDEAWAAEKNMNVFLSVTHGTSEPAKFLEIHYKGAADKNEQPLAFVGKGITFDSGGISLKPAAGMKLMRGDMGGAATIVASALAIAKLKLPINLVVSAPLTENMPGPSATKPGDIVYAMNGKSVEVDNTDAEGRLVLSDAIYYTATEYKPHTLIDVATLTGAMKIACGDVFSGVFSTSDELWDNLRVAGEIEHDRFWRMPLDDEYGPQIHSSNADLQNTGGSPAGSCTAALFLKPFAEGCEPKEGEDEPAMKWAHLDIAGSSKSVTQSGPYQNIDSVTDLRLFSPFSALVEIACFILATIAFASFVETHIVSSTHVPTSCTSLYSCFFPFTISVFFLSRTICTSFSPFFFSLTHMAIQRLRVSLPGDMELDDVTGRRARAGDAIDFVQPFFGGWWALVWFSVPIPGTRTGVKKLGVLRWLLSRRALSPQSRHLLSARMSSAALVVPYDHQSTAKSATGVNPAELWATTPQGDKPPKAGTTRVFYNTPAAAVTSVVSLGDKFAAKKANDKREVVRKAVGSAVKELKGFDGVKDVTVDASADPHAAAVAANLALYNFTLKTSPPSPFNPNLTEPIAPKLAFKPAQESKEWDRGVVYAEAQNYARTLMELPANMMTPTAFCERAKKEFEGVPNVEIFVRDEAWAAEKNMNVFLSVTHGTSEPAKFLEIHYKGAADKNEQPLAFVGKGITFDSGGISLKPGAGMKLMRGDMGGAATVVASALAIAKLKLPINLVVSTPLTENMPGPSATKPGDIVYAMNGKSVEVDNTDAEGRLVLSDAIYYTATEYKPHTLIDVATLTGAMVIACGEVFSGVFSTSDELWDNLRVAGEIEHDRFWRMPLDDEFGPQIHSSNADLQNTGGRPAGSCTAALFLKPFAEGCEPKEGEDEPAMKWAHLDIAGSMEATRSGPYQNTGMTGRPVRALVEYVRRLTNA</sequence>
<organism evidence="8 9">
    <name type="scientific">Psilocybe cf. subviscida</name>
    <dbReference type="NCBI Taxonomy" id="2480587"/>
    <lineage>
        <taxon>Eukaryota</taxon>
        <taxon>Fungi</taxon>
        <taxon>Dikarya</taxon>
        <taxon>Basidiomycota</taxon>
        <taxon>Agaricomycotina</taxon>
        <taxon>Agaricomycetes</taxon>
        <taxon>Agaricomycetidae</taxon>
        <taxon>Agaricales</taxon>
        <taxon>Agaricineae</taxon>
        <taxon>Strophariaceae</taxon>
        <taxon>Psilocybe</taxon>
    </lineage>
</organism>
<gene>
    <name evidence="8" type="ORF">D9619_002406</name>
</gene>
<evidence type="ECO:0000313" key="9">
    <source>
        <dbReference type="Proteomes" id="UP000567179"/>
    </source>
</evidence>
<comment type="similarity">
    <text evidence="2">Belongs to the peptidase M17 family.</text>
</comment>
<keyword evidence="9" id="KW-1185">Reference proteome</keyword>
<name>A0A8H5AWM7_9AGAR</name>
<dbReference type="Gene3D" id="3.40.630.10">
    <property type="entry name" value="Zn peptidases"/>
    <property type="match status" value="2"/>
</dbReference>
<feature type="domain" description="Cytosol aminopeptidase" evidence="7">
    <location>
        <begin position="327"/>
        <end position="334"/>
    </location>
</feature>
<keyword evidence="5" id="KW-0645">Protease</keyword>
<feature type="domain" description="Cytosol aminopeptidase" evidence="7">
    <location>
        <begin position="962"/>
        <end position="969"/>
    </location>
</feature>
<evidence type="ECO:0000256" key="2">
    <source>
        <dbReference type="ARBA" id="ARBA00009528"/>
    </source>
</evidence>
<dbReference type="SUPFAM" id="SSF52949">
    <property type="entry name" value="Macro domain-like"/>
    <property type="match status" value="2"/>
</dbReference>
<protein>
    <recommendedName>
        <fullName evidence="3">leucyl aminopeptidase</fullName>
        <ecNumber evidence="3">3.4.11.1</ecNumber>
    </recommendedName>
</protein>
<evidence type="ECO:0000256" key="4">
    <source>
        <dbReference type="ARBA" id="ARBA00022438"/>
    </source>
</evidence>
<dbReference type="OrthoDB" id="412814at2759"/>
<dbReference type="PRINTS" id="PR00481">
    <property type="entry name" value="LAMNOPPTDASE"/>
</dbReference>
<dbReference type="Pfam" id="PF00883">
    <property type="entry name" value="Peptidase_M17"/>
    <property type="match status" value="2"/>
</dbReference>
<dbReference type="HAMAP" id="MF_00181">
    <property type="entry name" value="Cytosol_peptidase_M17"/>
    <property type="match status" value="1"/>
</dbReference>
<dbReference type="PANTHER" id="PTHR11963:SF23">
    <property type="entry name" value="CYTOSOL AMINOPEPTIDASE"/>
    <property type="match status" value="1"/>
</dbReference>
<dbReference type="GO" id="GO:0005737">
    <property type="term" value="C:cytoplasm"/>
    <property type="evidence" value="ECO:0007669"/>
    <property type="project" value="InterPro"/>
</dbReference>
<dbReference type="SUPFAM" id="SSF53187">
    <property type="entry name" value="Zn-dependent exopeptidases"/>
    <property type="match status" value="2"/>
</dbReference>
<dbReference type="PROSITE" id="PS00631">
    <property type="entry name" value="CYTOSOL_AP"/>
    <property type="match status" value="2"/>
</dbReference>
<dbReference type="GO" id="GO:0070006">
    <property type="term" value="F:metalloaminopeptidase activity"/>
    <property type="evidence" value="ECO:0007669"/>
    <property type="project" value="InterPro"/>
</dbReference>
<dbReference type="Proteomes" id="UP000567179">
    <property type="component" value="Unassembled WGS sequence"/>
</dbReference>
<evidence type="ECO:0000259" key="7">
    <source>
        <dbReference type="PROSITE" id="PS00631"/>
    </source>
</evidence>
<comment type="caution">
    <text evidence="8">The sequence shown here is derived from an EMBL/GenBank/DDBJ whole genome shotgun (WGS) entry which is preliminary data.</text>
</comment>
<dbReference type="InterPro" id="IPR043472">
    <property type="entry name" value="Macro_dom-like"/>
</dbReference>